<comment type="cofactor">
    <cofactor evidence="1">
        <name>Zn(2+)</name>
        <dbReference type="ChEBI" id="CHEBI:29105"/>
    </cofactor>
</comment>
<dbReference type="Gene3D" id="3.20.20.140">
    <property type="entry name" value="Metal-dependent hydrolases"/>
    <property type="match status" value="1"/>
</dbReference>
<evidence type="ECO:0000256" key="7">
    <source>
        <dbReference type="ARBA" id="ARBA00022729"/>
    </source>
</evidence>
<evidence type="ECO:0000256" key="1">
    <source>
        <dbReference type="ARBA" id="ARBA00001947"/>
    </source>
</evidence>
<evidence type="ECO:0000256" key="5">
    <source>
        <dbReference type="ARBA" id="ARBA00022525"/>
    </source>
</evidence>
<accession>A0A8H5BW29</accession>
<dbReference type="PANTHER" id="PTHR11409">
    <property type="entry name" value="ADENOSINE DEAMINASE"/>
    <property type="match status" value="1"/>
</dbReference>
<dbReference type="FunFam" id="3.20.20.140:FF:000017">
    <property type="entry name" value="Adenosine deaminase 2"/>
    <property type="match status" value="1"/>
</dbReference>
<evidence type="ECO:0000256" key="4">
    <source>
        <dbReference type="ARBA" id="ARBA00012784"/>
    </source>
</evidence>
<dbReference type="SUPFAM" id="SSF51556">
    <property type="entry name" value="Metallo-dependent hydrolases"/>
    <property type="match status" value="1"/>
</dbReference>
<dbReference type="GO" id="GO:0006154">
    <property type="term" value="P:adenosine catabolic process"/>
    <property type="evidence" value="ECO:0007669"/>
    <property type="project" value="InterPro"/>
</dbReference>
<dbReference type="EC" id="3.5.4.4" evidence="4"/>
<keyword evidence="6" id="KW-0479">Metal-binding</keyword>
<evidence type="ECO:0000259" key="10">
    <source>
        <dbReference type="Pfam" id="PF00962"/>
    </source>
</evidence>
<dbReference type="GO" id="GO:0004000">
    <property type="term" value="F:adenosine deaminase activity"/>
    <property type="evidence" value="ECO:0007669"/>
    <property type="project" value="InterPro"/>
</dbReference>
<name>A0A8H5BW29_9AGAR</name>
<evidence type="ECO:0000313" key="12">
    <source>
        <dbReference type="Proteomes" id="UP000567179"/>
    </source>
</evidence>
<evidence type="ECO:0000256" key="3">
    <source>
        <dbReference type="ARBA" id="ARBA00006083"/>
    </source>
</evidence>
<dbReference type="OrthoDB" id="7202371at2759"/>
<dbReference type="PANTHER" id="PTHR11409:SF39">
    <property type="entry name" value="ADENOSINE DEAMINASE 2"/>
    <property type="match status" value="1"/>
</dbReference>
<dbReference type="InterPro" id="IPR006330">
    <property type="entry name" value="Ado/ade_deaminase"/>
</dbReference>
<dbReference type="Proteomes" id="UP000567179">
    <property type="component" value="Unassembled WGS sequence"/>
</dbReference>
<evidence type="ECO:0000256" key="9">
    <source>
        <dbReference type="ARBA" id="ARBA00047764"/>
    </source>
</evidence>
<dbReference type="AlphaFoldDB" id="A0A8H5BW29"/>
<reference evidence="11 12" key="1">
    <citation type="journal article" date="2020" name="ISME J.">
        <title>Uncovering the hidden diversity of litter-decomposition mechanisms in mushroom-forming fungi.</title>
        <authorList>
            <person name="Floudas D."/>
            <person name="Bentzer J."/>
            <person name="Ahren D."/>
            <person name="Johansson T."/>
            <person name="Persson P."/>
            <person name="Tunlid A."/>
        </authorList>
    </citation>
    <scope>NUCLEOTIDE SEQUENCE [LARGE SCALE GENOMIC DNA]</scope>
    <source>
        <strain evidence="11 12">CBS 101986</strain>
    </source>
</reference>
<dbReference type="EMBL" id="JAACJJ010000001">
    <property type="protein sequence ID" value="KAF5330495.1"/>
    <property type="molecule type" value="Genomic_DNA"/>
</dbReference>
<comment type="similarity">
    <text evidence="3">Belongs to the metallo-dependent hydrolases superfamily. Adenosine and AMP deaminases family. ADGF subfamily.</text>
</comment>
<evidence type="ECO:0000256" key="6">
    <source>
        <dbReference type="ARBA" id="ARBA00022723"/>
    </source>
</evidence>
<dbReference type="Pfam" id="PF00962">
    <property type="entry name" value="A_deaminase"/>
    <property type="match status" value="1"/>
</dbReference>
<evidence type="ECO:0000256" key="8">
    <source>
        <dbReference type="ARBA" id="ARBA00022801"/>
    </source>
</evidence>
<keyword evidence="8" id="KW-0378">Hydrolase</keyword>
<keyword evidence="5" id="KW-0964">Secreted</keyword>
<dbReference type="GO" id="GO:0005615">
    <property type="term" value="C:extracellular space"/>
    <property type="evidence" value="ECO:0007669"/>
    <property type="project" value="InterPro"/>
</dbReference>
<dbReference type="InterPro" id="IPR006331">
    <property type="entry name" value="ADGF"/>
</dbReference>
<evidence type="ECO:0000313" key="11">
    <source>
        <dbReference type="EMBL" id="KAF5330495.1"/>
    </source>
</evidence>
<sequence>MASQSAAVSDYLAARAPFIEQDRSLRRENRTANLRSTKEIEADQLVRRIRAQEADTVWKEEHEDVAHPFPGMEFLTGKKIIIQTKIFQIMSKMPKGALLHAHLDATVNAEFLWDLALKQPGIHVRVAQPLSAANLATNLPEFRILPSSLHTDIPSLSDTSYTPGSWVPLHNARDSFSTELGGTEGFDKYVISSMTINPAEAYGTHNTVEKIWQKFISTFITSTGLIRIEPIFSEYIRQFLRSSIEDGILYVEPRINFLYKNMWGADGQENISHREWLIMFDRVVKEVKAEMEQKGRGGEFIGAKIIYSTIRFLTPAELDWYLEDCIALKKEFPQLIAGFDLVGDEAQLRPLIYYIEPLLKFRERQKEEGVDIPFIFHAGETLGDGTETDMNLYDAILLGTKRIGHGFSLVKHPKLVETCRQKGIAVEVCPISNEILRLTSSMLTHPLPVLLNNGVPVALCSDDPAVFGNMGLSFDYYQVLVASELTGLSTLGALARDSIEFSSMDEREKSAALAVFERKWAEFLNSVLSEFA</sequence>
<dbReference type="NCBIfam" id="TIGR01431">
    <property type="entry name" value="adm_rel"/>
    <property type="match status" value="1"/>
</dbReference>
<dbReference type="InterPro" id="IPR001365">
    <property type="entry name" value="A_deaminase_dom"/>
</dbReference>
<proteinExistence type="inferred from homology"/>
<dbReference type="GO" id="GO:0046872">
    <property type="term" value="F:metal ion binding"/>
    <property type="evidence" value="ECO:0007669"/>
    <property type="project" value="UniProtKB-KW"/>
</dbReference>
<evidence type="ECO:0000256" key="2">
    <source>
        <dbReference type="ARBA" id="ARBA00004613"/>
    </source>
</evidence>
<gene>
    <name evidence="11" type="ORF">D9619_005403</name>
</gene>
<organism evidence="11 12">
    <name type="scientific">Psilocybe cf. subviscida</name>
    <dbReference type="NCBI Taxonomy" id="2480587"/>
    <lineage>
        <taxon>Eukaryota</taxon>
        <taxon>Fungi</taxon>
        <taxon>Dikarya</taxon>
        <taxon>Basidiomycota</taxon>
        <taxon>Agaricomycotina</taxon>
        <taxon>Agaricomycetes</taxon>
        <taxon>Agaricomycetidae</taxon>
        <taxon>Agaricales</taxon>
        <taxon>Agaricineae</taxon>
        <taxon>Strophariaceae</taxon>
        <taxon>Psilocybe</taxon>
    </lineage>
</organism>
<dbReference type="GO" id="GO:0046103">
    <property type="term" value="P:inosine biosynthetic process"/>
    <property type="evidence" value="ECO:0007669"/>
    <property type="project" value="TreeGrafter"/>
</dbReference>
<feature type="domain" description="Adenosine deaminase" evidence="10">
    <location>
        <begin position="207"/>
        <end position="511"/>
    </location>
</feature>
<keyword evidence="7" id="KW-0732">Signal</keyword>
<comment type="subcellular location">
    <subcellularLocation>
        <location evidence="2">Secreted</location>
    </subcellularLocation>
</comment>
<protein>
    <recommendedName>
        <fullName evidence="4">adenosine deaminase</fullName>
        <ecNumber evidence="4">3.5.4.4</ecNumber>
    </recommendedName>
</protein>
<comment type="caution">
    <text evidence="11">The sequence shown here is derived from an EMBL/GenBank/DDBJ whole genome shotgun (WGS) entry which is preliminary data.</text>
</comment>
<comment type="catalytic activity">
    <reaction evidence="9">
        <text>adenosine + H2O + H(+) = inosine + NH4(+)</text>
        <dbReference type="Rhea" id="RHEA:24408"/>
        <dbReference type="ChEBI" id="CHEBI:15377"/>
        <dbReference type="ChEBI" id="CHEBI:15378"/>
        <dbReference type="ChEBI" id="CHEBI:16335"/>
        <dbReference type="ChEBI" id="CHEBI:17596"/>
        <dbReference type="ChEBI" id="CHEBI:28938"/>
        <dbReference type="EC" id="3.5.4.4"/>
    </reaction>
</comment>
<keyword evidence="12" id="KW-1185">Reference proteome</keyword>
<dbReference type="InterPro" id="IPR032466">
    <property type="entry name" value="Metal_Hydrolase"/>
</dbReference>